<gene>
    <name evidence="1" type="ORF">LTS18_003159</name>
</gene>
<organism evidence="1 2">
    <name type="scientific">Coniosporium uncinatum</name>
    <dbReference type="NCBI Taxonomy" id="93489"/>
    <lineage>
        <taxon>Eukaryota</taxon>
        <taxon>Fungi</taxon>
        <taxon>Dikarya</taxon>
        <taxon>Ascomycota</taxon>
        <taxon>Pezizomycotina</taxon>
        <taxon>Dothideomycetes</taxon>
        <taxon>Dothideomycetes incertae sedis</taxon>
        <taxon>Coniosporium</taxon>
    </lineage>
</organism>
<name>A0ACC3DCX7_9PEZI</name>
<keyword evidence="2" id="KW-1185">Reference proteome</keyword>
<dbReference type="EMBL" id="JAWDJW010006341">
    <property type="protein sequence ID" value="KAK3065285.1"/>
    <property type="molecule type" value="Genomic_DNA"/>
</dbReference>
<protein>
    <submittedName>
        <fullName evidence="1">Uncharacterized protein</fullName>
    </submittedName>
</protein>
<comment type="caution">
    <text evidence="1">The sequence shown here is derived from an EMBL/GenBank/DDBJ whole genome shotgun (WGS) entry which is preliminary data.</text>
</comment>
<reference evidence="1" key="1">
    <citation type="submission" date="2024-09" db="EMBL/GenBank/DDBJ databases">
        <title>Black Yeasts Isolated from many extreme environments.</title>
        <authorList>
            <person name="Coleine C."/>
            <person name="Stajich J.E."/>
            <person name="Selbmann L."/>
        </authorList>
    </citation>
    <scope>NUCLEOTIDE SEQUENCE</scope>
    <source>
        <strain evidence="1">CCFEE 5737</strain>
    </source>
</reference>
<sequence>MEADKQWTTGQQELRFAACSGSRLIDMALGQQQVTKTGTPRVLIMTAGGNNAGFFNVALNCFYQYEPGVDYGGEFPEPGRCADAINGAKDYINGPFAQDLINTYSDIFHFYEDQGHDMDLYQTGYAHFFNVNDNWCSQESFGIIPTGLPSPLPAGNQPKLSVALREAVNDLTEQLNYKIEITVASFEDSLKASQVDRDSVFHVKYIPITAGFDGHRFCEDNHSKVDNYLSGDVWFWNVSPPGIGATADNAVADQLPGNFDGTYTETPHLLDFSEESLSDPSVISFGWQLRPFHPKYAGHTVIKDAIVARLRADGISGVIG</sequence>
<evidence type="ECO:0000313" key="1">
    <source>
        <dbReference type="EMBL" id="KAK3065285.1"/>
    </source>
</evidence>
<proteinExistence type="predicted"/>
<accession>A0ACC3DCX7</accession>
<dbReference type="Proteomes" id="UP001186974">
    <property type="component" value="Unassembled WGS sequence"/>
</dbReference>
<evidence type="ECO:0000313" key="2">
    <source>
        <dbReference type="Proteomes" id="UP001186974"/>
    </source>
</evidence>